<protein>
    <submittedName>
        <fullName evidence="1">Uncharacterized protein</fullName>
    </submittedName>
</protein>
<gene>
    <name evidence="1" type="ORF">LIET2_gp072</name>
</gene>
<dbReference type="Proteomes" id="UP000289486">
    <property type="component" value="Segment"/>
</dbReference>
<proteinExistence type="predicted"/>
<dbReference type="EMBL" id="MK388689">
    <property type="protein sequence ID" value="QAX92324.1"/>
    <property type="molecule type" value="Genomic_DNA"/>
</dbReference>
<evidence type="ECO:0000313" key="1">
    <source>
        <dbReference type="EMBL" id="QAX92324.1"/>
    </source>
</evidence>
<sequence length="90" mass="10342">MILYPTNFQGTIPRLKLVNVMSLKVGEAVMIDGVRYTFLRRNTDVKEGGVAVEILVSRRDQPLCERWYVGTTEGRVMKITGYHLRQRKAT</sequence>
<name>A0A411AW46_9CAUD</name>
<accession>A0A411AW46</accession>
<keyword evidence="2" id="KW-1185">Reference proteome</keyword>
<reference evidence="1 2" key="1">
    <citation type="submission" date="2019-01" db="EMBL/GenBank/DDBJ databases">
        <title>Complete genome sequence of Pantoea phage vB_PagM_LIET2.</title>
        <authorList>
            <person name="Truncaite L."/>
            <person name="Simoliuniene M."/>
            <person name="Kazlauskas D."/>
            <person name="Meskys R."/>
            <person name="Simoliunas E."/>
        </authorList>
    </citation>
    <scope>NUCLEOTIDE SEQUENCE [LARGE SCALE GENOMIC DNA]</scope>
</reference>
<evidence type="ECO:0000313" key="2">
    <source>
        <dbReference type="Proteomes" id="UP000289486"/>
    </source>
</evidence>
<organism evidence="1 2">
    <name type="scientific">Pantoea phage vB_PagM_LIET2</name>
    <dbReference type="NCBI Taxonomy" id="2508071"/>
    <lineage>
        <taxon>Viruses</taxon>
        <taxon>Duplodnaviria</taxon>
        <taxon>Heunggongvirae</taxon>
        <taxon>Uroviricota</taxon>
        <taxon>Caudoviricetes</taxon>
        <taxon>Lietduovirus</taxon>
        <taxon>Lietduovirus LIET2</taxon>
    </lineage>
</organism>